<evidence type="ECO:0000313" key="7">
    <source>
        <dbReference type="EMBL" id="SHJ69724.1"/>
    </source>
</evidence>
<dbReference type="GO" id="GO:0009055">
    <property type="term" value="F:electron transfer activity"/>
    <property type="evidence" value="ECO:0007669"/>
    <property type="project" value="InterPro"/>
</dbReference>
<feature type="transmembrane region" description="Helical" evidence="5">
    <location>
        <begin position="15"/>
        <end position="42"/>
    </location>
</feature>
<organism evidence="7 8">
    <name type="scientific">Tangfeifania diversioriginum</name>
    <dbReference type="NCBI Taxonomy" id="1168035"/>
    <lineage>
        <taxon>Bacteria</taxon>
        <taxon>Pseudomonadati</taxon>
        <taxon>Bacteroidota</taxon>
        <taxon>Bacteroidia</taxon>
        <taxon>Marinilabiliales</taxon>
        <taxon>Prolixibacteraceae</taxon>
        <taxon>Tangfeifania</taxon>
    </lineage>
</organism>
<dbReference type="EMBL" id="FQZE01000026">
    <property type="protein sequence ID" value="SHJ69724.1"/>
    <property type="molecule type" value="Genomic_DNA"/>
</dbReference>
<keyword evidence="2 4" id="KW-0479">Metal-binding</keyword>
<dbReference type="STRING" id="1168035.SAMN05444280_12674"/>
<name>A0A1M6LEU4_9BACT</name>
<feature type="transmembrane region" description="Helical" evidence="5">
    <location>
        <begin position="148"/>
        <end position="169"/>
    </location>
</feature>
<dbReference type="OrthoDB" id="9795893at2"/>
<dbReference type="PROSITE" id="PS51007">
    <property type="entry name" value="CYTC"/>
    <property type="match status" value="1"/>
</dbReference>
<keyword evidence="5" id="KW-0812">Transmembrane</keyword>
<sequence>MDFPLFHLDFMGNRMLVALIAIIHVIINHALAVGFIPLVTFLEFRGYQKKQRNAEKGEAWDEVARKLLFFAFIITTTIGALTGVGIWFATSLANPASIGSLIRVFYFAWFSEWIVFVLEVIFIMIYYLTWKKSKQSARNKKRHIIFGFWLSVFSFLTMAIIVGILGFMMDPGSWEAQKTLASGFFNPLYFPQLIFRTPVAMMMAGCVALLYTAFMLKKGNPWRPEILKHISFWILLWMPIAAVGAYTYYWYIPRAMIGNLPVALATQQFQSWYDSLLIVMIVSVAVGFFISILGTLAPKRLPKYLLIIPVLVSFMFLGTFERLREFIRKPYVIGEYMYANGILVEEYPLYQQSGLLKHTPYSSISAITEENKLEAGEAVFNIACTRCHTTHGINSVVVNFEKMYGNQDTLSTDAMKAYMKNMHNVRYYMPPFPGNDAELDALAAYIAEQQKRPQQLEGAQIKGVDVKELDY</sequence>
<dbReference type="SUPFAM" id="SSF46626">
    <property type="entry name" value="Cytochrome c"/>
    <property type="match status" value="1"/>
</dbReference>
<evidence type="ECO:0000313" key="8">
    <source>
        <dbReference type="Proteomes" id="UP000184050"/>
    </source>
</evidence>
<dbReference type="Gene3D" id="1.10.760.10">
    <property type="entry name" value="Cytochrome c-like domain"/>
    <property type="match status" value="1"/>
</dbReference>
<feature type="domain" description="Cytochrome c" evidence="6">
    <location>
        <begin position="371"/>
        <end position="450"/>
    </location>
</feature>
<evidence type="ECO:0000256" key="2">
    <source>
        <dbReference type="ARBA" id="ARBA00022723"/>
    </source>
</evidence>
<feature type="transmembrane region" description="Helical" evidence="5">
    <location>
        <begin position="272"/>
        <end position="297"/>
    </location>
</feature>
<dbReference type="AlphaFoldDB" id="A0A1M6LEU4"/>
<keyword evidence="8" id="KW-1185">Reference proteome</keyword>
<evidence type="ECO:0000256" key="5">
    <source>
        <dbReference type="SAM" id="Phobius"/>
    </source>
</evidence>
<feature type="transmembrane region" description="Helical" evidence="5">
    <location>
        <begin position="67"/>
        <end position="89"/>
    </location>
</feature>
<proteinExistence type="predicted"/>
<feature type="transmembrane region" description="Helical" evidence="5">
    <location>
        <begin position="232"/>
        <end position="252"/>
    </location>
</feature>
<gene>
    <name evidence="7" type="ORF">SAMN05444280_12674</name>
</gene>
<dbReference type="Pfam" id="PF13442">
    <property type="entry name" value="Cytochrome_CBB3"/>
    <property type="match status" value="1"/>
</dbReference>
<accession>A0A1M6LEU4</accession>
<dbReference type="GO" id="GO:0020037">
    <property type="term" value="F:heme binding"/>
    <property type="evidence" value="ECO:0007669"/>
    <property type="project" value="InterPro"/>
</dbReference>
<keyword evidence="3 4" id="KW-0408">Iron</keyword>
<dbReference type="InterPro" id="IPR036909">
    <property type="entry name" value="Cyt_c-like_dom_sf"/>
</dbReference>
<keyword evidence="1 4" id="KW-0349">Heme</keyword>
<evidence type="ECO:0000256" key="4">
    <source>
        <dbReference type="PROSITE-ProRule" id="PRU00433"/>
    </source>
</evidence>
<reference evidence="7 8" key="1">
    <citation type="submission" date="2016-11" db="EMBL/GenBank/DDBJ databases">
        <authorList>
            <person name="Jaros S."/>
            <person name="Januszkiewicz K."/>
            <person name="Wedrychowicz H."/>
        </authorList>
    </citation>
    <scope>NUCLEOTIDE SEQUENCE [LARGE SCALE GENOMIC DNA]</scope>
    <source>
        <strain evidence="7 8">DSM 27063</strain>
    </source>
</reference>
<feature type="transmembrane region" description="Helical" evidence="5">
    <location>
        <begin position="304"/>
        <end position="320"/>
    </location>
</feature>
<dbReference type="InterPro" id="IPR009056">
    <property type="entry name" value="Cyt_c-like_dom"/>
</dbReference>
<keyword evidence="5" id="KW-0472">Membrane</keyword>
<keyword evidence="5" id="KW-1133">Transmembrane helix</keyword>
<evidence type="ECO:0000256" key="3">
    <source>
        <dbReference type="ARBA" id="ARBA00023004"/>
    </source>
</evidence>
<protein>
    <submittedName>
        <fullName evidence="7">Cytochrome bd-I ubiquinol oxidase subunit 1 apoprotein</fullName>
    </submittedName>
</protein>
<dbReference type="RefSeq" id="WP_073171586.1">
    <property type="nucleotide sequence ID" value="NZ_FQZE01000026.1"/>
</dbReference>
<dbReference type="Proteomes" id="UP000184050">
    <property type="component" value="Unassembled WGS sequence"/>
</dbReference>
<evidence type="ECO:0000256" key="1">
    <source>
        <dbReference type="ARBA" id="ARBA00022617"/>
    </source>
</evidence>
<evidence type="ECO:0000259" key="6">
    <source>
        <dbReference type="PROSITE" id="PS51007"/>
    </source>
</evidence>
<dbReference type="GO" id="GO:0046872">
    <property type="term" value="F:metal ion binding"/>
    <property type="evidence" value="ECO:0007669"/>
    <property type="project" value="UniProtKB-KW"/>
</dbReference>
<feature type="transmembrane region" description="Helical" evidence="5">
    <location>
        <begin position="104"/>
        <end position="128"/>
    </location>
</feature>
<feature type="transmembrane region" description="Helical" evidence="5">
    <location>
        <begin position="189"/>
        <end position="211"/>
    </location>
</feature>